<keyword evidence="3" id="KW-1185">Reference proteome</keyword>
<gene>
    <name evidence="2" type="ORF">LSAA_9445</name>
</gene>
<protein>
    <submittedName>
        <fullName evidence="2">(salmon louse) hypothetical protein</fullName>
    </submittedName>
</protein>
<evidence type="ECO:0000259" key="1">
    <source>
        <dbReference type="Pfam" id="PF00024"/>
    </source>
</evidence>
<sequence length="104" mass="11835">MSHYYSFPADMIRYKESFNVVSLMACMTICSNSNYCSAVDFAPGPNTCRLIKNYKIHLPQDDGDGTFIYVQNMCRVKGVILDKPKLLMGPFEFKNHATCAKKCF</sequence>
<evidence type="ECO:0000313" key="3">
    <source>
        <dbReference type="Proteomes" id="UP000675881"/>
    </source>
</evidence>
<feature type="domain" description="Apple" evidence="1">
    <location>
        <begin position="14"/>
        <end position="74"/>
    </location>
</feature>
<dbReference type="Proteomes" id="UP000675881">
    <property type="component" value="Chromosome 5"/>
</dbReference>
<dbReference type="AlphaFoldDB" id="A0A7R8CV41"/>
<dbReference type="Pfam" id="PF00024">
    <property type="entry name" value="PAN_1"/>
    <property type="match status" value="1"/>
</dbReference>
<dbReference type="EMBL" id="HG994584">
    <property type="protein sequence ID" value="CAF2941932.1"/>
    <property type="molecule type" value="Genomic_DNA"/>
</dbReference>
<accession>A0A7R8CV41</accession>
<organism evidence="2 3">
    <name type="scientific">Lepeophtheirus salmonis</name>
    <name type="common">Salmon louse</name>
    <name type="synonym">Caligus salmonis</name>
    <dbReference type="NCBI Taxonomy" id="72036"/>
    <lineage>
        <taxon>Eukaryota</taxon>
        <taxon>Metazoa</taxon>
        <taxon>Ecdysozoa</taxon>
        <taxon>Arthropoda</taxon>
        <taxon>Crustacea</taxon>
        <taxon>Multicrustacea</taxon>
        <taxon>Hexanauplia</taxon>
        <taxon>Copepoda</taxon>
        <taxon>Siphonostomatoida</taxon>
        <taxon>Caligidae</taxon>
        <taxon>Lepeophtheirus</taxon>
    </lineage>
</organism>
<reference evidence="2" key="1">
    <citation type="submission" date="2021-02" db="EMBL/GenBank/DDBJ databases">
        <authorList>
            <person name="Bekaert M."/>
        </authorList>
    </citation>
    <scope>NUCLEOTIDE SEQUENCE</scope>
    <source>
        <strain evidence="2">IoA-00</strain>
    </source>
</reference>
<proteinExistence type="predicted"/>
<evidence type="ECO:0000313" key="2">
    <source>
        <dbReference type="EMBL" id="CAF2941932.1"/>
    </source>
</evidence>
<dbReference type="InterPro" id="IPR003609">
    <property type="entry name" value="Pan_app"/>
</dbReference>
<name>A0A7R8CV41_LEPSM</name>